<evidence type="ECO:0000313" key="1">
    <source>
        <dbReference type="EMBL" id="MFC3673690.1"/>
    </source>
</evidence>
<keyword evidence="2" id="KW-1185">Reference proteome</keyword>
<organism evidence="1 2">
    <name type="scientific">Novosphingobium pokkalii</name>
    <dbReference type="NCBI Taxonomy" id="1770194"/>
    <lineage>
        <taxon>Bacteria</taxon>
        <taxon>Pseudomonadati</taxon>
        <taxon>Pseudomonadota</taxon>
        <taxon>Alphaproteobacteria</taxon>
        <taxon>Sphingomonadales</taxon>
        <taxon>Sphingomonadaceae</taxon>
        <taxon>Novosphingobium</taxon>
    </lineage>
</organism>
<sequence>MNTTIRAESRDSAHDFWNDHATIVPRDAAGSVLHGFAVLHSGTFAEMVRLMGRMPEADRAELIIEKSGDRNYGPAEAVALFKRDDFPL</sequence>
<dbReference type="RefSeq" id="WP_191326022.1">
    <property type="nucleotide sequence ID" value="NZ_BMZP01000027.1"/>
</dbReference>
<dbReference type="EMBL" id="JBHRYE010000050">
    <property type="protein sequence ID" value="MFC3673690.1"/>
    <property type="molecule type" value="Genomic_DNA"/>
</dbReference>
<reference evidence="2" key="1">
    <citation type="journal article" date="2019" name="Int. J. Syst. Evol. Microbiol.">
        <title>The Global Catalogue of Microorganisms (GCM) 10K type strain sequencing project: providing services to taxonomists for standard genome sequencing and annotation.</title>
        <authorList>
            <consortium name="The Broad Institute Genomics Platform"/>
            <consortium name="The Broad Institute Genome Sequencing Center for Infectious Disease"/>
            <person name="Wu L."/>
            <person name="Ma J."/>
        </authorList>
    </citation>
    <scope>NUCLEOTIDE SEQUENCE [LARGE SCALE GENOMIC DNA]</scope>
    <source>
        <strain evidence="2">KCTC 42224</strain>
    </source>
</reference>
<gene>
    <name evidence="1" type="ORF">ACFOOT_19890</name>
</gene>
<name>A0ABV7V955_9SPHN</name>
<accession>A0ABV7V955</accession>
<dbReference type="Proteomes" id="UP001595683">
    <property type="component" value="Unassembled WGS sequence"/>
</dbReference>
<protein>
    <submittedName>
        <fullName evidence="1">Uncharacterized protein</fullName>
    </submittedName>
</protein>
<proteinExistence type="predicted"/>
<evidence type="ECO:0000313" key="2">
    <source>
        <dbReference type="Proteomes" id="UP001595683"/>
    </source>
</evidence>
<comment type="caution">
    <text evidence="1">The sequence shown here is derived from an EMBL/GenBank/DDBJ whole genome shotgun (WGS) entry which is preliminary data.</text>
</comment>